<gene>
    <name evidence="1" type="ORF">EWV80_15585</name>
</gene>
<dbReference type="EMBL" id="SFBK01000206">
    <property type="protein sequence ID" value="TRU21652.1"/>
    <property type="molecule type" value="Genomic_DNA"/>
</dbReference>
<evidence type="ECO:0000313" key="2">
    <source>
        <dbReference type="Proteomes" id="UP000320551"/>
    </source>
</evidence>
<reference evidence="1 2" key="1">
    <citation type="submission" date="2019-01" db="EMBL/GenBank/DDBJ databases">
        <title>Coherence of Microcystis species and biogeography revealed through population genomics.</title>
        <authorList>
            <person name="Perez-Carrascal O.M."/>
            <person name="Terrat Y."/>
            <person name="Giani A."/>
            <person name="Fortin N."/>
            <person name="Tromas N."/>
            <person name="Shapiro B.J."/>
        </authorList>
    </citation>
    <scope>NUCLEOTIDE SEQUENCE [LARGE SCALE GENOMIC DNA]</scope>
    <source>
        <strain evidence="1">Ma_QC_B_20070730_S2</strain>
    </source>
</reference>
<protein>
    <submittedName>
        <fullName evidence="1">Uncharacterized protein</fullName>
    </submittedName>
</protein>
<name>A0A552DHE6_MICAE</name>
<proteinExistence type="predicted"/>
<dbReference type="Proteomes" id="UP000320551">
    <property type="component" value="Unassembled WGS sequence"/>
</dbReference>
<accession>A0A552DHE6</accession>
<organism evidence="1 2">
    <name type="scientific">Microcystis aeruginosa Ma_QC_B_20070730_S2</name>
    <dbReference type="NCBI Taxonomy" id="2486256"/>
    <lineage>
        <taxon>Bacteria</taxon>
        <taxon>Bacillati</taxon>
        <taxon>Cyanobacteriota</taxon>
        <taxon>Cyanophyceae</taxon>
        <taxon>Oscillatoriophycideae</taxon>
        <taxon>Chroococcales</taxon>
        <taxon>Microcystaceae</taxon>
        <taxon>Microcystis</taxon>
    </lineage>
</organism>
<sequence length="59" mass="6729">MNGFEGTSPSSLFERFLLSSGQVLRFRRLGRLFREGLKLSVPENGFTVSKVVMPRLARR</sequence>
<comment type="caution">
    <text evidence="1">The sequence shown here is derived from an EMBL/GenBank/DDBJ whole genome shotgun (WGS) entry which is preliminary data.</text>
</comment>
<dbReference type="AlphaFoldDB" id="A0A552DHE6"/>
<evidence type="ECO:0000313" key="1">
    <source>
        <dbReference type="EMBL" id="TRU21652.1"/>
    </source>
</evidence>